<sequence>MLFNLFVLSFLLPFVLSFSITVPGTVKVNSPAVAEWKRTGADASTFGLLLRRDNQDKGGELITVVSSSDSAGQITFTAKEETKYLIEIISDTSPLGPNDRPQDILATSDKFTAVRDSDPPPASTSTTIAPPPATTTRTSTSTSTTPAATNTTPSSPPITIQNTTPNTSTGAATATSAGESNGNNNGNGQGGTNQGQSSSSTSPTLGGNASTTQPTASPTPVSFLPPPVTSSGDATASSTNTATVSVITISGSLEPNPTPTLAGGASGSSKTGIIIGAVFGALIGILLIFSLLFSYNRYQRRKRTKAFQRDLMVRRPGVTPFNFAPTMTEEKDVTNADLPFERASQERSITESSYSQVTAPAPQSHHSYAPSMQSAVSSSPSVFYTAVPKPVQPQLAPGFTFPAVRPPSTSVKPEAPKTDRQIAIQNKMAQLRTRLILLQSQNARGSGYSSDSVSMDNSNGNGDWRAEEIQRIREELARLGEIMNSDWALRQTNDIPAGLV</sequence>
<feature type="signal peptide" evidence="3">
    <location>
        <begin position="1"/>
        <end position="17"/>
    </location>
</feature>
<gene>
    <name evidence="4" type="ORF">VNI00_018175</name>
</gene>
<dbReference type="CDD" id="cd12087">
    <property type="entry name" value="TM_EGFR-like"/>
    <property type="match status" value="1"/>
</dbReference>
<keyword evidence="5" id="KW-1185">Reference proteome</keyword>
<dbReference type="AlphaFoldDB" id="A0AAW0B091"/>
<feature type="chain" id="PRO_5044001649" evidence="3">
    <location>
        <begin position="18"/>
        <end position="500"/>
    </location>
</feature>
<dbReference type="EMBL" id="JAYKXP010000215">
    <property type="protein sequence ID" value="KAK7019181.1"/>
    <property type="molecule type" value="Genomic_DNA"/>
</dbReference>
<feature type="compositionally biased region" description="Low complexity" evidence="1">
    <location>
        <begin position="123"/>
        <end position="184"/>
    </location>
</feature>
<dbReference type="Proteomes" id="UP001383192">
    <property type="component" value="Unassembled WGS sequence"/>
</dbReference>
<keyword evidence="3" id="KW-0732">Signal</keyword>
<evidence type="ECO:0000313" key="5">
    <source>
        <dbReference type="Proteomes" id="UP001383192"/>
    </source>
</evidence>
<feature type="compositionally biased region" description="Low complexity" evidence="1">
    <location>
        <begin position="229"/>
        <end position="239"/>
    </location>
</feature>
<evidence type="ECO:0000256" key="2">
    <source>
        <dbReference type="SAM" id="Phobius"/>
    </source>
</evidence>
<feature type="transmembrane region" description="Helical" evidence="2">
    <location>
        <begin position="273"/>
        <end position="295"/>
    </location>
</feature>
<feature type="region of interest" description="Disordered" evidence="1">
    <location>
        <begin position="112"/>
        <end position="239"/>
    </location>
</feature>
<feature type="region of interest" description="Disordered" evidence="1">
    <location>
        <begin position="344"/>
        <end position="372"/>
    </location>
</feature>
<keyword evidence="2" id="KW-0472">Membrane</keyword>
<reference evidence="4 5" key="1">
    <citation type="submission" date="2024-01" db="EMBL/GenBank/DDBJ databases">
        <title>A draft genome for a cacao thread blight-causing isolate of Paramarasmius palmivorus.</title>
        <authorList>
            <person name="Baruah I.K."/>
            <person name="Bukari Y."/>
            <person name="Amoako-Attah I."/>
            <person name="Meinhardt L.W."/>
            <person name="Bailey B.A."/>
            <person name="Cohen S.P."/>
        </authorList>
    </citation>
    <scope>NUCLEOTIDE SEQUENCE [LARGE SCALE GENOMIC DNA]</scope>
    <source>
        <strain evidence="4 5">GH-12</strain>
    </source>
</reference>
<comment type="caution">
    <text evidence="4">The sequence shown here is derived from an EMBL/GenBank/DDBJ whole genome shotgun (WGS) entry which is preliminary data.</text>
</comment>
<proteinExistence type="predicted"/>
<keyword evidence="2" id="KW-0812">Transmembrane</keyword>
<evidence type="ECO:0000256" key="3">
    <source>
        <dbReference type="SAM" id="SignalP"/>
    </source>
</evidence>
<evidence type="ECO:0000256" key="1">
    <source>
        <dbReference type="SAM" id="MobiDB-lite"/>
    </source>
</evidence>
<name>A0AAW0B091_9AGAR</name>
<accession>A0AAW0B091</accession>
<keyword evidence="2" id="KW-1133">Transmembrane helix</keyword>
<protein>
    <submittedName>
        <fullName evidence="4">Uncharacterized protein</fullName>
    </submittedName>
</protein>
<organism evidence="4 5">
    <name type="scientific">Paramarasmius palmivorus</name>
    <dbReference type="NCBI Taxonomy" id="297713"/>
    <lineage>
        <taxon>Eukaryota</taxon>
        <taxon>Fungi</taxon>
        <taxon>Dikarya</taxon>
        <taxon>Basidiomycota</taxon>
        <taxon>Agaricomycotina</taxon>
        <taxon>Agaricomycetes</taxon>
        <taxon>Agaricomycetidae</taxon>
        <taxon>Agaricales</taxon>
        <taxon>Marasmiineae</taxon>
        <taxon>Marasmiaceae</taxon>
        <taxon>Paramarasmius</taxon>
    </lineage>
</organism>
<feature type="compositionally biased region" description="Low complexity" evidence="1">
    <location>
        <begin position="194"/>
        <end position="220"/>
    </location>
</feature>
<evidence type="ECO:0000313" key="4">
    <source>
        <dbReference type="EMBL" id="KAK7019181.1"/>
    </source>
</evidence>